<dbReference type="Pfam" id="PF04389">
    <property type="entry name" value="Peptidase_M28"/>
    <property type="match status" value="1"/>
</dbReference>
<dbReference type="PANTHER" id="PTHR12147">
    <property type="entry name" value="METALLOPEPTIDASE M28 FAMILY MEMBER"/>
    <property type="match status" value="1"/>
</dbReference>
<name>A0A1G1ZT46_9BACT</name>
<protein>
    <recommendedName>
        <fullName evidence="2">Peptidase M28 domain-containing protein</fullName>
    </recommendedName>
</protein>
<accession>A0A1G1ZT46</accession>
<gene>
    <name evidence="3" type="ORF">A3H63_01415</name>
</gene>
<feature type="domain" description="Peptidase M28" evidence="2">
    <location>
        <begin position="92"/>
        <end position="290"/>
    </location>
</feature>
<feature type="chain" id="PRO_5009581865" description="Peptidase M28 domain-containing protein" evidence="1">
    <location>
        <begin position="22"/>
        <end position="298"/>
    </location>
</feature>
<dbReference type="AlphaFoldDB" id="A0A1G1ZT46"/>
<proteinExistence type="predicted"/>
<dbReference type="EMBL" id="MHJM01000019">
    <property type="protein sequence ID" value="OGY67734.1"/>
    <property type="molecule type" value="Genomic_DNA"/>
</dbReference>
<dbReference type="GO" id="GO:0008235">
    <property type="term" value="F:metalloexopeptidase activity"/>
    <property type="evidence" value="ECO:0007669"/>
    <property type="project" value="InterPro"/>
</dbReference>
<dbReference type="InterPro" id="IPR045175">
    <property type="entry name" value="M28_fam"/>
</dbReference>
<sequence>MARKVLLISALAFLVVNLAEANERKNSEQPKADMNFLTDEILAGRKVGTNGEDASALYIKSRLESLGYEATIATFSIKDCWHAHETPVNGKNVLALLKGSGRKSEEVIVISAHFDGVGSSSMTFRPAADDNASGTVALLALAEKLKTRKWNRSILLAYFSGEEAAGCGSTAFSQSVSSDNFRWNINLDMVGRPRTSSLTVMMLTGNDDQSELVSVFQKAVKKTRLKLVLGKDLPEYPPWGWASDHRSFRDVGIPSVMVSDGNGSVIHGPQDVKETINFDYLNEATNLVFEALKRLDKR</sequence>
<dbReference type="InterPro" id="IPR007484">
    <property type="entry name" value="Peptidase_M28"/>
</dbReference>
<feature type="signal peptide" evidence="1">
    <location>
        <begin position="1"/>
        <end position="21"/>
    </location>
</feature>
<dbReference type="Gene3D" id="3.40.630.10">
    <property type="entry name" value="Zn peptidases"/>
    <property type="match status" value="1"/>
</dbReference>
<keyword evidence="1" id="KW-0732">Signal</keyword>
<dbReference type="PANTHER" id="PTHR12147:SF26">
    <property type="entry name" value="PEPTIDASE M28 DOMAIN-CONTAINING PROTEIN"/>
    <property type="match status" value="1"/>
</dbReference>
<evidence type="ECO:0000313" key="3">
    <source>
        <dbReference type="EMBL" id="OGY67734.1"/>
    </source>
</evidence>
<evidence type="ECO:0000259" key="2">
    <source>
        <dbReference type="Pfam" id="PF04389"/>
    </source>
</evidence>
<dbReference type="SUPFAM" id="SSF53187">
    <property type="entry name" value="Zn-dependent exopeptidases"/>
    <property type="match status" value="1"/>
</dbReference>
<reference evidence="3 4" key="1">
    <citation type="journal article" date="2016" name="Nat. Commun.">
        <title>Thousands of microbial genomes shed light on interconnected biogeochemical processes in an aquifer system.</title>
        <authorList>
            <person name="Anantharaman K."/>
            <person name="Brown C.T."/>
            <person name="Hug L.A."/>
            <person name="Sharon I."/>
            <person name="Castelle C.J."/>
            <person name="Probst A.J."/>
            <person name="Thomas B.C."/>
            <person name="Singh A."/>
            <person name="Wilkins M.J."/>
            <person name="Karaoz U."/>
            <person name="Brodie E.L."/>
            <person name="Williams K.H."/>
            <person name="Hubbard S.S."/>
            <person name="Banfield J.F."/>
        </authorList>
    </citation>
    <scope>NUCLEOTIDE SEQUENCE [LARGE SCALE GENOMIC DNA]</scope>
</reference>
<evidence type="ECO:0000313" key="4">
    <source>
        <dbReference type="Proteomes" id="UP000176284"/>
    </source>
</evidence>
<comment type="caution">
    <text evidence="3">The sequence shown here is derived from an EMBL/GenBank/DDBJ whole genome shotgun (WGS) entry which is preliminary data.</text>
</comment>
<evidence type="ECO:0000256" key="1">
    <source>
        <dbReference type="SAM" id="SignalP"/>
    </source>
</evidence>
<dbReference type="GO" id="GO:0006508">
    <property type="term" value="P:proteolysis"/>
    <property type="evidence" value="ECO:0007669"/>
    <property type="project" value="InterPro"/>
</dbReference>
<dbReference type="Proteomes" id="UP000176284">
    <property type="component" value="Unassembled WGS sequence"/>
</dbReference>
<organism evidence="3 4">
    <name type="scientific">Candidatus Harrisonbacteria bacterium RIFCSPLOWO2_02_FULL_45_10c</name>
    <dbReference type="NCBI Taxonomy" id="1798410"/>
    <lineage>
        <taxon>Bacteria</taxon>
        <taxon>Candidatus Harrisoniibacteriota</taxon>
    </lineage>
</organism>
<dbReference type="STRING" id="1798410.A3H63_01415"/>